<organism evidence="1 2">
    <name type="scientific">Snodgrassella alvi</name>
    <dbReference type="NCBI Taxonomy" id="1196083"/>
    <lineage>
        <taxon>Bacteria</taxon>
        <taxon>Pseudomonadati</taxon>
        <taxon>Pseudomonadota</taxon>
        <taxon>Betaproteobacteria</taxon>
        <taxon>Neisseriales</taxon>
        <taxon>Neisseriaceae</taxon>
        <taxon>Snodgrassella</taxon>
    </lineage>
</organism>
<gene>
    <name evidence="1" type="ORF">BHC54_04160</name>
</gene>
<evidence type="ECO:0000313" key="2">
    <source>
        <dbReference type="Proteomes" id="UP000230202"/>
    </source>
</evidence>
<reference evidence="1" key="1">
    <citation type="journal article" date="2017" name="MBio">
        <title>Type VI secretion-mediated competition in the bee gut microbiome.</title>
        <authorList>
            <person name="Steele M.I."/>
            <person name="Kwong W.K."/>
            <person name="Powell J.E."/>
            <person name="Whiteley M."/>
            <person name="Moran N.A."/>
        </authorList>
    </citation>
    <scope>NUCLEOTIDE SEQUENCE [LARGE SCALE GENOMIC DNA]</scope>
    <source>
        <strain evidence="1">WkB273</strain>
    </source>
</reference>
<evidence type="ECO:0000313" key="1">
    <source>
        <dbReference type="EMBL" id="PIT39960.1"/>
    </source>
</evidence>
<dbReference type="Proteomes" id="UP000230202">
    <property type="component" value="Unassembled WGS sequence"/>
</dbReference>
<dbReference type="EMBL" id="MEIL01000023">
    <property type="protein sequence ID" value="PIT39960.1"/>
    <property type="molecule type" value="Genomic_DNA"/>
</dbReference>
<dbReference type="RefSeq" id="WP_100151887.1">
    <property type="nucleotide sequence ID" value="NZ_MEIL01000023.1"/>
</dbReference>
<proteinExistence type="predicted"/>
<sequence length="380" mass="44426">MTQDNQNKKNTLINIAEQIDKNAQDGKKAQLIYAFNGTGKTRLSQAFKEFIVSQDKGDKEDSGILARHKILYYNAFTEDLFAWNNDKYQQGEHQLSIQPNSFTDWILKEQGQDQNVARYFQAYTQQNLTPHFNEDFSAITFSLAAGNDQHIDNIKLSKGEENNLIWSIFFTLISLVIAERNIAEKSERSTHDFDQLRYIFIDDPVNSLDENHLIQLAVDIAKLIKTSESDIKFIITTHNTLFYNVLYNELGLKNGYILRRLADGYFELEDKKGDSNHSFSYHLYLKQLLQEAIKENKIEKYHFNLLRNLYEKTACFLGYPKWSELLPDDKQVYLTRIINFTSHSTLSHEMVPEPSEPEKQIVAFLLNHLLENYNFYEKEE</sequence>
<protein>
    <submittedName>
        <fullName evidence="1">Anticodon nuclease</fullName>
    </submittedName>
</protein>
<dbReference type="AlphaFoldDB" id="A0A2N9X7V1"/>
<keyword evidence="2" id="KW-1185">Reference proteome</keyword>
<dbReference type="SUPFAM" id="SSF52540">
    <property type="entry name" value="P-loop containing nucleoside triphosphate hydrolases"/>
    <property type="match status" value="1"/>
</dbReference>
<comment type="caution">
    <text evidence="1">The sequence shown here is derived from an EMBL/GenBank/DDBJ whole genome shotgun (WGS) entry which is preliminary data.</text>
</comment>
<name>A0A2N9X7V1_9NEIS</name>
<accession>A0A2N9X7V1</accession>
<dbReference type="InterPro" id="IPR027417">
    <property type="entry name" value="P-loop_NTPase"/>
</dbReference>